<dbReference type="Proteomes" id="UP000253975">
    <property type="component" value="Unassembled WGS sequence"/>
</dbReference>
<feature type="transmembrane region" description="Helical" evidence="7">
    <location>
        <begin position="84"/>
        <end position="105"/>
    </location>
</feature>
<keyword evidence="4 7" id="KW-0812">Transmembrane</keyword>
<comment type="caution">
    <text evidence="8">The sequence shown here is derived from an EMBL/GenBank/DDBJ whole genome shotgun (WGS) entry which is preliminary data.</text>
</comment>
<evidence type="ECO:0000256" key="5">
    <source>
        <dbReference type="ARBA" id="ARBA00022989"/>
    </source>
</evidence>
<keyword evidence="6 7" id="KW-0472">Membrane</keyword>
<reference evidence="11" key="2">
    <citation type="submission" date="2018-05" db="EMBL/GenBank/DDBJ databases">
        <title>Genome Sequencing of selected type strains of the family Eggerthellaceae.</title>
        <authorList>
            <person name="Danylec N."/>
            <person name="Stoll D.A."/>
            <person name="Doetsch A."/>
            <person name="Huch M."/>
        </authorList>
    </citation>
    <scope>NUCLEOTIDE SEQUENCE [LARGE SCALE GENOMIC DNA]</scope>
    <source>
        <strain evidence="11">DSM 22006</strain>
    </source>
</reference>
<dbReference type="GeneID" id="98661755"/>
<feature type="transmembrane region" description="Helical" evidence="7">
    <location>
        <begin position="43"/>
        <end position="64"/>
    </location>
</feature>
<evidence type="ECO:0000313" key="11">
    <source>
        <dbReference type="Proteomes" id="UP000271472"/>
    </source>
</evidence>
<feature type="transmembrane region" description="Helical" evidence="7">
    <location>
        <begin position="227"/>
        <end position="249"/>
    </location>
</feature>
<reference evidence="8 10" key="1">
    <citation type="journal article" date="2018" name="Elife">
        <title>Discovery and characterization of a prevalent human gut bacterial enzyme sufficient for the inactivation of a family of plant toxins.</title>
        <authorList>
            <person name="Koppel N."/>
            <person name="Bisanz J.E."/>
            <person name="Pandelia M.E."/>
            <person name="Turnbaugh P.J."/>
            <person name="Balskus E.P."/>
        </authorList>
    </citation>
    <scope>NUCLEOTIDE SEQUENCE [LARGE SCALE GENOMIC DNA]</scope>
    <source>
        <strain evidence="8 10">OB21 GAM31</strain>
    </source>
</reference>
<dbReference type="Proteomes" id="UP000271472">
    <property type="component" value="Unassembled WGS sequence"/>
</dbReference>
<keyword evidence="11" id="KW-1185">Reference proteome</keyword>
<feature type="transmembrane region" description="Helical" evidence="7">
    <location>
        <begin position="270"/>
        <end position="292"/>
    </location>
</feature>
<dbReference type="PANTHER" id="PTHR34856">
    <property type="entry name" value="PROTEIN NRFD"/>
    <property type="match status" value="1"/>
</dbReference>
<comment type="similarity">
    <text evidence="2">Belongs to the NrfD family.</text>
</comment>
<dbReference type="Gene3D" id="1.20.1630.10">
    <property type="entry name" value="Formate dehydrogenase/DMSO reductase domain"/>
    <property type="match status" value="1"/>
</dbReference>
<dbReference type="PANTHER" id="PTHR34856:SF2">
    <property type="entry name" value="PROTEIN NRFD"/>
    <property type="match status" value="1"/>
</dbReference>
<dbReference type="InterPro" id="IPR052049">
    <property type="entry name" value="Electron_transfer_protein"/>
</dbReference>
<evidence type="ECO:0000256" key="3">
    <source>
        <dbReference type="ARBA" id="ARBA00022475"/>
    </source>
</evidence>
<name>A0A369LPP8_9ACTN</name>
<keyword evidence="3" id="KW-1003">Cell membrane</keyword>
<evidence type="ECO:0000256" key="6">
    <source>
        <dbReference type="ARBA" id="ARBA00023136"/>
    </source>
</evidence>
<dbReference type="GO" id="GO:0005886">
    <property type="term" value="C:plasma membrane"/>
    <property type="evidence" value="ECO:0007669"/>
    <property type="project" value="UniProtKB-SubCell"/>
</dbReference>
<dbReference type="AlphaFoldDB" id="A0A369LPP8"/>
<evidence type="ECO:0000313" key="8">
    <source>
        <dbReference type="EMBL" id="RDB60639.1"/>
    </source>
</evidence>
<dbReference type="Pfam" id="PF03916">
    <property type="entry name" value="NrfD"/>
    <property type="match status" value="1"/>
</dbReference>
<dbReference type="EMBL" id="QIBZ01000001">
    <property type="protein sequence ID" value="RNM37376.1"/>
    <property type="molecule type" value="Genomic_DNA"/>
</dbReference>
<evidence type="ECO:0000256" key="4">
    <source>
        <dbReference type="ARBA" id="ARBA00022692"/>
    </source>
</evidence>
<feature type="transmembrane region" description="Helical" evidence="7">
    <location>
        <begin position="112"/>
        <end position="135"/>
    </location>
</feature>
<evidence type="ECO:0000313" key="9">
    <source>
        <dbReference type="EMBL" id="RNM37376.1"/>
    </source>
</evidence>
<reference evidence="9" key="3">
    <citation type="journal article" date="2019" name="Microbiol. Resour. Announc.">
        <title>Draft Genome Sequences of Type Strains of Gordonibacter faecihominis, Paraeggerthella hongkongensis, Parvibacter caecicola,Slackia equolifaciens, Slackia faecicanis, and Slackia isoflavoniconvertens.</title>
        <authorList>
            <person name="Danylec N."/>
            <person name="Stoll D.A."/>
            <person name="Dotsch A."/>
            <person name="Huch M."/>
        </authorList>
    </citation>
    <scope>NUCLEOTIDE SEQUENCE</scope>
    <source>
        <strain evidence="9">DSM 22006</strain>
    </source>
</reference>
<dbReference type="InterPro" id="IPR005614">
    <property type="entry name" value="NrfD-like"/>
</dbReference>
<organism evidence="8 10">
    <name type="scientific">Slackia isoflavoniconvertens</name>
    <dbReference type="NCBI Taxonomy" id="572010"/>
    <lineage>
        <taxon>Bacteria</taxon>
        <taxon>Bacillati</taxon>
        <taxon>Actinomycetota</taxon>
        <taxon>Coriobacteriia</taxon>
        <taxon>Eggerthellales</taxon>
        <taxon>Eggerthellaceae</taxon>
        <taxon>Slackia</taxon>
    </lineage>
</organism>
<dbReference type="OrthoDB" id="9778963at2"/>
<gene>
    <name evidence="8" type="ORF">C1881_01795</name>
    <name evidence="9" type="ORF">DMP05_00120</name>
</gene>
<protein>
    <submittedName>
        <fullName evidence="8">Polysulfide reductase</fullName>
    </submittedName>
</protein>
<dbReference type="EMBL" id="PPTO01000002">
    <property type="protein sequence ID" value="RDB60639.1"/>
    <property type="molecule type" value="Genomic_DNA"/>
</dbReference>
<dbReference type="RefSeq" id="WP_114614822.1">
    <property type="nucleotide sequence ID" value="NZ_CALIRK010000023.1"/>
</dbReference>
<sequence length="293" mass="31501">MSFEPVWGAPIAWYLFLAGLGGGAFITSAFLRWKHPEAHGMRFAGHIIAPVVVIIGLFLLMFDAEAGLHNPLRFALLLHNPCSVMTWGVVFLAAFVIIALITLLLDCLKKQVPVWLEIAGSVFAVCVGAYTGALLGVCQTFPLWNNALLPILFLVSAVSTGMSSVLLVGGLKFPKEFDSVGVLKKFHYCFPIIELVLVASLCFITSYNSVAGFESVMSLVCGNWAVLFWLGFIVVGLVAPTAVETWLLFISKPGFEETPKAHYIGAAADAGVLIGGFLLRFLIVVAALPVALV</sequence>
<comment type="subcellular location">
    <subcellularLocation>
        <location evidence="1">Cell membrane</location>
        <topology evidence="1">Multi-pass membrane protein</topology>
    </subcellularLocation>
</comment>
<evidence type="ECO:0000313" key="10">
    <source>
        <dbReference type="Proteomes" id="UP000253975"/>
    </source>
</evidence>
<feature type="transmembrane region" description="Helical" evidence="7">
    <location>
        <begin position="12"/>
        <end position="31"/>
    </location>
</feature>
<feature type="transmembrane region" description="Helical" evidence="7">
    <location>
        <begin position="147"/>
        <end position="168"/>
    </location>
</feature>
<evidence type="ECO:0000256" key="2">
    <source>
        <dbReference type="ARBA" id="ARBA00008929"/>
    </source>
</evidence>
<evidence type="ECO:0000256" key="7">
    <source>
        <dbReference type="SAM" id="Phobius"/>
    </source>
</evidence>
<evidence type="ECO:0000256" key="1">
    <source>
        <dbReference type="ARBA" id="ARBA00004651"/>
    </source>
</evidence>
<accession>A0A369LPP8</accession>
<feature type="transmembrane region" description="Helical" evidence="7">
    <location>
        <begin position="188"/>
        <end position="207"/>
    </location>
</feature>
<keyword evidence="5 7" id="KW-1133">Transmembrane helix</keyword>
<proteinExistence type="inferred from homology"/>